<dbReference type="RefSeq" id="XP_003170685.1">
    <property type="nucleotide sequence ID" value="XM_003170637.1"/>
</dbReference>
<organism evidence="2">
    <name type="scientific">Arthroderma gypseum (strain ATCC MYA-4604 / CBS 118893)</name>
    <name type="common">Microsporum gypseum</name>
    <dbReference type="NCBI Taxonomy" id="535722"/>
    <lineage>
        <taxon>Eukaryota</taxon>
        <taxon>Fungi</taxon>
        <taxon>Dikarya</taxon>
        <taxon>Ascomycota</taxon>
        <taxon>Pezizomycotina</taxon>
        <taxon>Eurotiomycetes</taxon>
        <taxon>Eurotiomycetidae</taxon>
        <taxon>Onygenales</taxon>
        <taxon>Arthrodermataceae</taxon>
        <taxon>Nannizzia</taxon>
    </lineage>
</organism>
<dbReference type="InParanoid" id="E4V0W2"/>
<dbReference type="HOGENOM" id="CLU_036014_0_0_1"/>
<dbReference type="eggNOG" id="ENOG502SRUB">
    <property type="taxonomic scope" value="Eukaryota"/>
</dbReference>
<dbReference type="OMA" id="NIFFEAH"/>
<evidence type="ECO:0000313" key="2">
    <source>
        <dbReference type="Proteomes" id="UP000002669"/>
    </source>
</evidence>
<name>E4V0W2_ARTGP</name>
<dbReference type="AlphaFoldDB" id="E4V0W2"/>
<evidence type="ECO:0000313" key="1">
    <source>
        <dbReference type="EMBL" id="EFR03677.1"/>
    </source>
</evidence>
<protein>
    <submittedName>
        <fullName evidence="1">Uncharacterized protein</fullName>
    </submittedName>
</protein>
<dbReference type="EMBL" id="DS989827">
    <property type="protein sequence ID" value="EFR03677.1"/>
    <property type="molecule type" value="Genomic_DNA"/>
</dbReference>
<dbReference type="VEuPathDB" id="FungiDB:MGYG_06673"/>
<keyword evidence="2" id="KW-1185">Reference proteome</keyword>
<gene>
    <name evidence="1" type="ORF">MGYG_06673</name>
</gene>
<dbReference type="Proteomes" id="UP000002669">
    <property type="component" value="Unassembled WGS sequence"/>
</dbReference>
<sequence length="447" mass="50628">MSSPSDHVEGKMHNLVVCGAVDAQSPADAALFADFMGISMTLRHAAPGAEGTALSCFPLDEHWDVLETRTPPITTIKWGKFWPNQTPLFTYSKAQSRTRNNKWFEYVCPEDILERVTTWIQDKAHSVAENDVVNIFLEAHGVMNGKINLGPKHLEISTVTNLHSQFPTNCQVNVVGSHSCSGSLFREIRASGQIARPVVADCGPEEFIHFTAIRSVGNRIRNFRSSMPFVQSLARVNFPWLPRQATPPIFIAEHEAFMREAMRRIIPTLSRPCQADTYTSHLSPKAQASVTLLEALILRDHVDVVFFKETVHRRRRPEWPTLDLQLMEQMQRTAAECDFDNAFRDDGPIMGRLEYLKTNMLAYYEFFTLELAGMISQGCAEPEQLIETIRYTEMLGSLLEGELQRLLRENNGAISFEYDPQDGGWILAATGWFLASLWGWQRSLTDF</sequence>
<accession>E4V0W2</accession>
<dbReference type="GeneID" id="10025926"/>
<proteinExistence type="predicted"/>
<dbReference type="OrthoDB" id="4172141at2759"/>
<reference evidence="2" key="1">
    <citation type="journal article" date="2012" name="MBio">
        <title>Comparative genome analysis of Trichophyton rubrum and related dermatophytes reveals candidate genes involved in infection.</title>
        <authorList>
            <person name="Martinez D.A."/>
            <person name="Oliver B.G."/>
            <person name="Graeser Y."/>
            <person name="Goldberg J.M."/>
            <person name="Li W."/>
            <person name="Martinez-Rossi N.M."/>
            <person name="Monod M."/>
            <person name="Shelest E."/>
            <person name="Barton R.C."/>
            <person name="Birch E."/>
            <person name="Brakhage A.A."/>
            <person name="Chen Z."/>
            <person name="Gurr S.J."/>
            <person name="Heiman D."/>
            <person name="Heitman J."/>
            <person name="Kosti I."/>
            <person name="Rossi A."/>
            <person name="Saif S."/>
            <person name="Samalova M."/>
            <person name="Saunders C.W."/>
            <person name="Shea T."/>
            <person name="Summerbell R.C."/>
            <person name="Xu J."/>
            <person name="Young S."/>
            <person name="Zeng Q."/>
            <person name="Birren B.W."/>
            <person name="Cuomo C.A."/>
            <person name="White T.C."/>
        </authorList>
    </citation>
    <scope>NUCLEOTIDE SEQUENCE [LARGE SCALE GENOMIC DNA]</scope>
    <source>
        <strain evidence="2">ATCC MYA-4604 / CBS 118893</strain>
    </source>
</reference>